<dbReference type="SUPFAM" id="SSF160935">
    <property type="entry name" value="VPA0735-like"/>
    <property type="match status" value="1"/>
</dbReference>
<dbReference type="Gene3D" id="2.60.40.1610">
    <property type="entry name" value="Domain of unknown function DUF1254"/>
    <property type="match status" value="1"/>
</dbReference>
<dbReference type="PROSITE" id="PS51257">
    <property type="entry name" value="PROKAR_LIPOPROTEIN"/>
    <property type="match status" value="1"/>
</dbReference>
<evidence type="ECO:0000259" key="1">
    <source>
        <dbReference type="Pfam" id="PF06863"/>
    </source>
</evidence>
<dbReference type="InterPro" id="IPR037050">
    <property type="entry name" value="DUF1254_sf"/>
</dbReference>
<protein>
    <submittedName>
        <fullName evidence="2">DUF1254 domain-containing protein</fullName>
    </submittedName>
</protein>
<name>A0AAU7ZP32_9BACT</name>
<dbReference type="PANTHER" id="PTHR36509">
    <property type="entry name" value="BLL3101 PROTEIN"/>
    <property type="match status" value="1"/>
</dbReference>
<dbReference type="KEGG" id="tpsc:RBB77_20060"/>
<dbReference type="EMBL" id="CP132942">
    <property type="protein sequence ID" value="XCB32701.1"/>
    <property type="molecule type" value="Genomic_DNA"/>
</dbReference>
<dbReference type="InterPro" id="IPR010679">
    <property type="entry name" value="DUF1254"/>
</dbReference>
<accession>A0AAU7ZP32</accession>
<reference evidence="2" key="2">
    <citation type="journal article" date="2024" name="Environ. Microbiol.">
        <title>Genome analysis and description of Tunturibacter gen. nov. expands the diversity of Terriglobia in tundra soils.</title>
        <authorList>
            <person name="Messyasz A."/>
            <person name="Mannisto M.K."/>
            <person name="Kerkhof L.J."/>
            <person name="Haggblom M.M."/>
        </authorList>
    </citation>
    <scope>NUCLEOTIDE SEQUENCE</scope>
    <source>
        <strain evidence="2">X5P6</strain>
    </source>
</reference>
<organism evidence="2">
    <name type="scientific">Tunturiibacter psychrotolerans</name>
    <dbReference type="NCBI Taxonomy" id="3069686"/>
    <lineage>
        <taxon>Bacteria</taxon>
        <taxon>Pseudomonadati</taxon>
        <taxon>Acidobacteriota</taxon>
        <taxon>Terriglobia</taxon>
        <taxon>Terriglobales</taxon>
        <taxon>Acidobacteriaceae</taxon>
        <taxon>Tunturiibacter</taxon>
    </lineage>
</organism>
<evidence type="ECO:0000313" key="2">
    <source>
        <dbReference type="EMBL" id="XCB32701.1"/>
    </source>
</evidence>
<dbReference type="AlphaFoldDB" id="A0AAU7ZP32"/>
<dbReference type="PANTHER" id="PTHR36509:SF2">
    <property type="entry name" value="BLL3101 PROTEIN"/>
    <property type="match status" value="1"/>
</dbReference>
<dbReference type="RefSeq" id="WP_353063541.1">
    <property type="nucleotide sequence ID" value="NZ_CP132942.1"/>
</dbReference>
<proteinExistence type="predicted"/>
<gene>
    <name evidence="2" type="ORF">RBB77_20060</name>
</gene>
<feature type="domain" description="DUF1254" evidence="1">
    <location>
        <begin position="80"/>
        <end position="209"/>
    </location>
</feature>
<dbReference type="Pfam" id="PF06863">
    <property type="entry name" value="DUF1254"/>
    <property type="match status" value="1"/>
</dbReference>
<sequence length="339" mass="37104">MSLAVTRTSFLAGLAMCILLTVGCETTKKPAEPGLSLSEAQSIAKEAYIYGVPMVAQYKTMYAYSIDKGGHQYMGPFDSILNIARVFTPADTAFVTPNSDTPYSFAGLDLRAAPAVITVPKMEKNRYFVFQLMDLYTFNFAYIGSRTTGNNGGIYLIAGPEWKGEAPKNITKTFTAETEFISVVGRTQLFNPADLVNVKKIQSQYKIQPLHEFLKTAAPPAAQARLAKAHHSCRAFAHKYFPKGDAIGHSIQMVVLKTPPTSVTCAPGADGWIQIVGVIDDKLDDGLCNRIIPEIFVPFTMAMWNYTQFLIRTDGAPTALIHTIGQQVASVEREQQIGA</sequence>
<reference evidence="2" key="1">
    <citation type="submission" date="2023-08" db="EMBL/GenBank/DDBJ databases">
        <authorList>
            <person name="Messyasz A."/>
            <person name="Mannisto M.K."/>
            <person name="Kerkhof L.J."/>
            <person name="Haggblom M."/>
        </authorList>
    </citation>
    <scope>NUCLEOTIDE SEQUENCE</scope>
    <source>
        <strain evidence="2">X5P6</strain>
    </source>
</reference>